<keyword evidence="3 8" id="KW-0812">Transmembrane</keyword>
<feature type="compositionally biased region" description="Basic and acidic residues" evidence="7">
    <location>
        <begin position="586"/>
        <end position="598"/>
    </location>
</feature>
<keyword evidence="12" id="KW-1185">Reference proteome</keyword>
<evidence type="ECO:0000256" key="7">
    <source>
        <dbReference type="SAM" id="MobiDB-lite"/>
    </source>
</evidence>
<evidence type="ECO:0000259" key="10">
    <source>
        <dbReference type="Pfam" id="PF01794"/>
    </source>
</evidence>
<dbReference type="GO" id="GO:0015677">
    <property type="term" value="P:copper ion import"/>
    <property type="evidence" value="ECO:0007669"/>
    <property type="project" value="TreeGrafter"/>
</dbReference>
<evidence type="ECO:0000256" key="1">
    <source>
        <dbReference type="ARBA" id="ARBA00004141"/>
    </source>
</evidence>
<feature type="transmembrane region" description="Helical" evidence="8">
    <location>
        <begin position="327"/>
        <end position="349"/>
    </location>
</feature>
<dbReference type="GO" id="GO:0006879">
    <property type="term" value="P:intracellular iron ion homeostasis"/>
    <property type="evidence" value="ECO:0007669"/>
    <property type="project" value="TreeGrafter"/>
</dbReference>
<dbReference type="EMBL" id="JAPDFR010000003">
    <property type="protein sequence ID" value="KAK0388388.1"/>
    <property type="molecule type" value="Genomic_DNA"/>
</dbReference>
<dbReference type="GO" id="GO:0000293">
    <property type="term" value="F:ferric-chelate reductase activity"/>
    <property type="evidence" value="ECO:0007669"/>
    <property type="project" value="TreeGrafter"/>
</dbReference>
<keyword evidence="2" id="KW-0813">Transport</keyword>
<feature type="transmembrane region" description="Helical" evidence="8">
    <location>
        <begin position="258"/>
        <end position="276"/>
    </location>
</feature>
<evidence type="ECO:0000256" key="6">
    <source>
        <dbReference type="ARBA" id="ARBA00023136"/>
    </source>
</evidence>
<feature type="region of interest" description="Disordered" evidence="7">
    <location>
        <begin position="567"/>
        <end position="607"/>
    </location>
</feature>
<dbReference type="GO" id="GO:0005886">
    <property type="term" value="C:plasma membrane"/>
    <property type="evidence" value="ECO:0007669"/>
    <property type="project" value="TreeGrafter"/>
</dbReference>
<keyword evidence="9" id="KW-0732">Signal</keyword>
<feature type="transmembrane region" description="Helical" evidence="8">
    <location>
        <begin position="194"/>
        <end position="219"/>
    </location>
</feature>
<accession>A0AA39GJ89</accession>
<evidence type="ECO:0000313" key="11">
    <source>
        <dbReference type="EMBL" id="KAK0388388.1"/>
    </source>
</evidence>
<dbReference type="GO" id="GO:0006826">
    <property type="term" value="P:iron ion transport"/>
    <property type="evidence" value="ECO:0007669"/>
    <property type="project" value="TreeGrafter"/>
</dbReference>
<feature type="transmembrane region" description="Helical" evidence="8">
    <location>
        <begin position="399"/>
        <end position="419"/>
    </location>
</feature>
<dbReference type="PANTHER" id="PTHR32361:SF9">
    <property type="entry name" value="FERRIC REDUCTASE TRANSMEMBRANE COMPONENT 3-RELATED"/>
    <property type="match status" value="1"/>
</dbReference>
<dbReference type="SUPFAM" id="SSF52343">
    <property type="entry name" value="Ferredoxin reductase-like, C-terminal NADP-linked domain"/>
    <property type="match status" value="1"/>
</dbReference>
<dbReference type="Proteomes" id="UP001175261">
    <property type="component" value="Unassembled WGS sequence"/>
</dbReference>
<keyword evidence="5" id="KW-0406">Ion transport</keyword>
<dbReference type="Pfam" id="PF01794">
    <property type="entry name" value="Ferric_reduct"/>
    <property type="match status" value="1"/>
</dbReference>
<proteinExistence type="predicted"/>
<comment type="caution">
    <text evidence="11">The sequence shown here is derived from an EMBL/GenBank/DDBJ whole genome shotgun (WGS) entry which is preliminary data.</text>
</comment>
<dbReference type="AlphaFoldDB" id="A0AA39GJ89"/>
<feature type="transmembrane region" description="Helical" evidence="8">
    <location>
        <begin position="296"/>
        <end position="315"/>
    </location>
</feature>
<protein>
    <recommendedName>
        <fullName evidence="10">Ferric oxidoreductase domain-containing protein</fullName>
    </recommendedName>
</protein>
<feature type="signal peptide" evidence="9">
    <location>
        <begin position="1"/>
        <end position="26"/>
    </location>
</feature>
<evidence type="ECO:0000256" key="2">
    <source>
        <dbReference type="ARBA" id="ARBA00022448"/>
    </source>
</evidence>
<evidence type="ECO:0000256" key="3">
    <source>
        <dbReference type="ARBA" id="ARBA00022692"/>
    </source>
</evidence>
<sequence length="779" mass="86718">MVSVRISSLLLLTACLNCLCCVAAHGAPSRNTGTGLVGFGISMWQPSCAYACQRLLALSPLECSTEGRRRDVTLRARHGGHKDNFNTSPDCYGNNHAFLVSLAWCMDQKCSDADHHAELWRLEKFWATDAVPESHRPPNYTYAQALQLADGGLKPLISKGDHLDEPSSLSQADYEAVQSWMEDYSRIEEQHARYGLFLLLTMVLLPLVLALSNFIIAAVSPRLERTLLAYVVEPALWQRRHLVSLPYDIGMAPLRGQALLISFILLLNLGLSVVHYRGSMPSFKYDTESAAFWTYWSNRAAYLSFANLVVVFLYSGRNNPLLALSGWSYGTFILLHRWVAYICVAQGSAHSLVKLIRHIPFFSEVFTRLYWNIGFGAFITFGIIFATSVLPFRCRWYQLFLDIHNVLAVVALILCFFHVYVKFHYSWGFENWIFIAGILWVSERLVRLAKIAAHGARAAVITPLDEDYFEVTVEGISQAGYSYLYFPQGWWRFWESHPFSVASAVNPLAGSTHKYTVPRDVPDAMFELGSDDGSDRESRSSVAIAEEDTDAMLVYDSQDVRLRNLSVEGQGTSSSSPSTPLNFVERVGDSDDQGKLTEEEGDNLLSPRGQQAGPCLTFLVRRQRGATNTLFHSVNPRKVFIEGSYSSLSTSTSLSMAMPQVVCIVGGSGIAAVLPILRSRACGALGRTVLYWGCRSDALVKASGVHDLRPGIELNVFVAQRLNVEHIVRQEAQGGHQEVAIVTCGPASMADDVRHAVVEANRNMKGQGLLRLYEECYSW</sequence>
<keyword evidence="4 8" id="KW-1133">Transmembrane helix</keyword>
<dbReference type="Gene3D" id="3.40.50.80">
    <property type="entry name" value="Nucleotide-binding domain of ferredoxin-NADP reductase (FNR) module"/>
    <property type="match status" value="1"/>
</dbReference>
<evidence type="ECO:0000256" key="9">
    <source>
        <dbReference type="SAM" id="SignalP"/>
    </source>
</evidence>
<feature type="transmembrane region" description="Helical" evidence="8">
    <location>
        <begin position="369"/>
        <end position="392"/>
    </location>
</feature>
<reference evidence="11" key="1">
    <citation type="submission" date="2022-10" db="EMBL/GenBank/DDBJ databases">
        <title>Determination and structural analysis of whole genome sequence of Sarocladium strictum F4-1.</title>
        <authorList>
            <person name="Hu L."/>
            <person name="Jiang Y."/>
        </authorList>
    </citation>
    <scope>NUCLEOTIDE SEQUENCE</scope>
    <source>
        <strain evidence="11">F4-1</strain>
    </source>
</reference>
<keyword evidence="6 8" id="KW-0472">Membrane</keyword>
<feature type="chain" id="PRO_5041271007" description="Ferric oxidoreductase domain-containing protein" evidence="9">
    <location>
        <begin position="27"/>
        <end position="779"/>
    </location>
</feature>
<evidence type="ECO:0000256" key="8">
    <source>
        <dbReference type="SAM" id="Phobius"/>
    </source>
</evidence>
<feature type="domain" description="Ferric oxidoreductase" evidence="10">
    <location>
        <begin position="301"/>
        <end position="415"/>
    </location>
</feature>
<name>A0AA39GJ89_SARSR</name>
<organism evidence="11 12">
    <name type="scientific">Sarocladium strictum</name>
    <name type="common">Black bundle disease fungus</name>
    <name type="synonym">Acremonium strictum</name>
    <dbReference type="NCBI Taxonomy" id="5046"/>
    <lineage>
        <taxon>Eukaryota</taxon>
        <taxon>Fungi</taxon>
        <taxon>Dikarya</taxon>
        <taxon>Ascomycota</taxon>
        <taxon>Pezizomycotina</taxon>
        <taxon>Sordariomycetes</taxon>
        <taxon>Hypocreomycetidae</taxon>
        <taxon>Hypocreales</taxon>
        <taxon>Sarocladiaceae</taxon>
        <taxon>Sarocladium</taxon>
    </lineage>
</organism>
<dbReference type="InterPro" id="IPR039261">
    <property type="entry name" value="FNR_nucleotide-bd"/>
</dbReference>
<dbReference type="PANTHER" id="PTHR32361">
    <property type="entry name" value="FERRIC/CUPRIC REDUCTASE TRANSMEMBRANE COMPONENT"/>
    <property type="match status" value="1"/>
</dbReference>
<evidence type="ECO:0000256" key="4">
    <source>
        <dbReference type="ARBA" id="ARBA00022989"/>
    </source>
</evidence>
<dbReference type="InterPro" id="IPR013130">
    <property type="entry name" value="Fe3_Rdtase_TM_dom"/>
</dbReference>
<comment type="subcellular location">
    <subcellularLocation>
        <location evidence="1">Membrane</location>
        <topology evidence="1">Multi-pass membrane protein</topology>
    </subcellularLocation>
</comment>
<evidence type="ECO:0000313" key="12">
    <source>
        <dbReference type="Proteomes" id="UP001175261"/>
    </source>
</evidence>
<evidence type="ECO:0000256" key="5">
    <source>
        <dbReference type="ARBA" id="ARBA00023065"/>
    </source>
</evidence>
<gene>
    <name evidence="11" type="ORF">NLU13_4633</name>
</gene>
<dbReference type="InterPro" id="IPR051410">
    <property type="entry name" value="Ferric/Cupric_Reductase"/>
</dbReference>